<accession>A0A0N4VA59</accession>
<evidence type="ECO:0000256" key="1">
    <source>
        <dbReference type="ARBA" id="ARBA00004511"/>
    </source>
</evidence>
<evidence type="ECO:0000256" key="6">
    <source>
        <dbReference type="ARBA" id="ARBA00022989"/>
    </source>
</evidence>
<evidence type="ECO:0000256" key="2">
    <source>
        <dbReference type="ARBA" id="ARBA00006185"/>
    </source>
</evidence>
<dbReference type="GO" id="GO:0005776">
    <property type="term" value="C:autophagosome"/>
    <property type="evidence" value="ECO:0007669"/>
    <property type="project" value="TreeGrafter"/>
</dbReference>
<comment type="caution">
    <text evidence="10">Lacks conserved residue(s) required for the propagation of feature annotation.</text>
</comment>
<reference evidence="11 12" key="2">
    <citation type="submission" date="2018-10" db="EMBL/GenBank/DDBJ databases">
        <authorList>
            <consortium name="Pathogen Informatics"/>
        </authorList>
    </citation>
    <scope>NUCLEOTIDE SEQUENCE [LARGE SCALE GENOMIC DNA]</scope>
</reference>
<dbReference type="GO" id="GO:0034727">
    <property type="term" value="P:piecemeal microautophagy of the nucleus"/>
    <property type="evidence" value="ECO:0007669"/>
    <property type="project" value="TreeGrafter"/>
</dbReference>
<evidence type="ECO:0000256" key="9">
    <source>
        <dbReference type="ARBA" id="ARBA00023136"/>
    </source>
</evidence>
<dbReference type="GO" id="GO:0034045">
    <property type="term" value="C:phagophore assembly site membrane"/>
    <property type="evidence" value="ECO:0007669"/>
    <property type="project" value="UniProtKB-SubCell"/>
</dbReference>
<evidence type="ECO:0000313" key="13">
    <source>
        <dbReference type="WBParaSite" id="EVEC_0000734101-mRNA-1"/>
    </source>
</evidence>
<keyword evidence="7 10" id="KW-0072">Autophagy</keyword>
<comment type="subcellular location">
    <subcellularLocation>
        <location evidence="1 10">Preautophagosomal structure membrane</location>
        <topology evidence="1 10">Multi-pass membrane protein</topology>
    </subcellularLocation>
</comment>
<keyword evidence="4 10" id="KW-0813">Transport</keyword>
<dbReference type="PANTHER" id="PTHR13038">
    <property type="entry name" value="APG9 AUTOPHAGY 9"/>
    <property type="match status" value="1"/>
</dbReference>
<dbReference type="AlphaFoldDB" id="A0A0N4VA59"/>
<feature type="transmembrane region" description="Helical" evidence="10">
    <location>
        <begin position="213"/>
        <end position="236"/>
    </location>
</feature>
<dbReference type="InterPro" id="IPR007241">
    <property type="entry name" value="Autophagy-rel_prot_9"/>
</dbReference>
<protein>
    <recommendedName>
        <fullName evidence="3 10">Autophagy-related protein 9</fullName>
    </recommendedName>
</protein>
<dbReference type="STRING" id="51028.A0A0N4VA59"/>
<gene>
    <name evidence="11" type="ORF">EVEC_LOCUS6862</name>
</gene>
<dbReference type="GO" id="GO:0061709">
    <property type="term" value="P:reticulophagy"/>
    <property type="evidence" value="ECO:0007669"/>
    <property type="project" value="TreeGrafter"/>
</dbReference>
<evidence type="ECO:0000313" key="12">
    <source>
        <dbReference type="Proteomes" id="UP000274131"/>
    </source>
</evidence>
<evidence type="ECO:0000313" key="11">
    <source>
        <dbReference type="EMBL" id="VDD92111.1"/>
    </source>
</evidence>
<feature type="transmembrane region" description="Helical" evidence="10">
    <location>
        <begin position="371"/>
        <end position="395"/>
    </location>
</feature>
<sequence>MQSFIDERPCPPTNFPRKLFFNYRGGGKLAGLKLTRVCISMFGKHRKREGYEMIDVDNGAASSSMADFPLRFDAQSAGEREPLVRIEGETPRQTYTDDAPVEHALGSGEVSLQRQTTSHENRWEHIGNPDQFFTRFYQYHQGGGFMCVAADRIFYLFQYFFVIFFATFLFECVDYDVLFNNKNVSSNGTLVTGKRRFEDIVIGDCASHFHTPIVIALFVAAVFWIFLCVRAGYHLVQFYEIRSFYRKALGIDDGCLSDSTWCEILALLCSKLPQLHVIITKDRLSELDVYQRILRFKNYFVALVNENLLPPVLHVPFVGPHPYLSNGLRLNLDFLFFRGPLSPWEKPYTLKEEYKNSQNIGRLTEEMRKSILILGCVNLLFMPLIFAYQVLYIFFSYVELVKRDPSAFGKRRYSNYGRSKLRHYNELDHELQIRLSRSHNDATQYMDLFTSPFVEILAKNLKFVAGSIFAVIFALAAWDEDVLSLEHCLTLMTATFLTVIVCNSLISSEDQIYVPEQLMKRVIANISYAPTTWEGKAHTKTVWKEFDYLFPLTAQFILEELISPLLTPFILLLWLRPRAEEFVKFFNHFTVSIEGLGDVCSFAQMDIFKHGDRIWMKSVEPLIGCCLRHMWVIDLETGISI</sequence>
<keyword evidence="6 10" id="KW-1133">Transmembrane helix</keyword>
<organism evidence="13">
    <name type="scientific">Enterobius vermicularis</name>
    <name type="common">Human pinworm</name>
    <dbReference type="NCBI Taxonomy" id="51028"/>
    <lineage>
        <taxon>Eukaryota</taxon>
        <taxon>Metazoa</taxon>
        <taxon>Ecdysozoa</taxon>
        <taxon>Nematoda</taxon>
        <taxon>Chromadorea</taxon>
        <taxon>Rhabditida</taxon>
        <taxon>Spirurina</taxon>
        <taxon>Oxyuridomorpha</taxon>
        <taxon>Oxyuroidea</taxon>
        <taxon>Oxyuridae</taxon>
        <taxon>Enterobius</taxon>
    </lineage>
</organism>
<keyword evidence="8 10" id="KW-0445">Lipid transport</keyword>
<dbReference type="GO" id="GO:0000422">
    <property type="term" value="P:autophagy of mitochondrion"/>
    <property type="evidence" value="ECO:0007669"/>
    <property type="project" value="TreeGrafter"/>
</dbReference>
<dbReference type="PANTHER" id="PTHR13038:SF10">
    <property type="entry name" value="AUTOPHAGY-RELATED PROTEIN 9"/>
    <property type="match status" value="1"/>
</dbReference>
<evidence type="ECO:0000256" key="10">
    <source>
        <dbReference type="RuleBase" id="RU364027"/>
    </source>
</evidence>
<evidence type="ECO:0000256" key="7">
    <source>
        <dbReference type="ARBA" id="ARBA00023006"/>
    </source>
</evidence>
<evidence type="ECO:0000256" key="8">
    <source>
        <dbReference type="ARBA" id="ARBA00023055"/>
    </source>
</evidence>
<name>A0A0N4VA59_ENTVE</name>
<feature type="transmembrane region" description="Helical" evidence="10">
    <location>
        <begin position="153"/>
        <end position="170"/>
    </location>
</feature>
<keyword evidence="9 10" id="KW-0472">Membrane</keyword>
<keyword evidence="5 10" id="KW-0812">Transmembrane</keyword>
<dbReference type="OrthoDB" id="2020634at2759"/>
<dbReference type="Proteomes" id="UP000274131">
    <property type="component" value="Unassembled WGS sequence"/>
</dbReference>
<dbReference type="EMBL" id="UXUI01008679">
    <property type="protein sequence ID" value="VDD92111.1"/>
    <property type="molecule type" value="Genomic_DNA"/>
</dbReference>
<reference evidence="13" key="1">
    <citation type="submission" date="2017-02" db="UniProtKB">
        <authorList>
            <consortium name="WormBaseParasite"/>
        </authorList>
    </citation>
    <scope>IDENTIFICATION</scope>
</reference>
<comment type="function">
    <text evidence="10">Phospholipid scramblase involved in autophagy. Cycles between the preautophagosomal structure/phagophore assembly site (PAS) and the cytoplasmic vesicle pool and supplies membrane for the growing autophagosome. Lipid scramblase activity plays a key role in preautophagosomal structure/phagophore assembly by distributing the phospholipids that arrive through ATG2 from the cytoplasmic to the luminal leaflet of the bilayer, thereby driving autophagosomal membrane expansion.</text>
</comment>
<dbReference type="WBParaSite" id="EVEC_0000734101-mRNA-1">
    <property type="protein sequence ID" value="EVEC_0000734101-mRNA-1"/>
    <property type="gene ID" value="EVEC_0000734101"/>
</dbReference>
<evidence type="ECO:0000256" key="5">
    <source>
        <dbReference type="ARBA" id="ARBA00022692"/>
    </source>
</evidence>
<keyword evidence="12" id="KW-1185">Reference proteome</keyword>
<proteinExistence type="inferred from homology"/>
<evidence type="ECO:0000256" key="3">
    <source>
        <dbReference type="ARBA" id="ARBA00018074"/>
    </source>
</evidence>
<comment type="similarity">
    <text evidence="2 10">Belongs to the ATG9 family.</text>
</comment>
<dbReference type="GO" id="GO:0034497">
    <property type="term" value="P:protein localization to phagophore assembly site"/>
    <property type="evidence" value="ECO:0007669"/>
    <property type="project" value="TreeGrafter"/>
</dbReference>
<dbReference type="GO" id="GO:0006869">
    <property type="term" value="P:lipid transport"/>
    <property type="evidence" value="ECO:0007669"/>
    <property type="project" value="UniProtKB-KW"/>
</dbReference>
<evidence type="ECO:0000256" key="4">
    <source>
        <dbReference type="ARBA" id="ARBA00022448"/>
    </source>
</evidence>
<dbReference type="Pfam" id="PF04109">
    <property type="entry name" value="ATG9"/>
    <property type="match status" value="1"/>
</dbReference>